<evidence type="ECO:0000259" key="9">
    <source>
        <dbReference type="Pfam" id="PF00288"/>
    </source>
</evidence>
<dbReference type="Gene3D" id="3.30.230.10">
    <property type="match status" value="1"/>
</dbReference>
<evidence type="ECO:0000256" key="4">
    <source>
        <dbReference type="ARBA" id="ARBA00022741"/>
    </source>
</evidence>
<dbReference type="UniPathway" id="UPA00050">
    <property type="reaction ID" value="UER00064"/>
</dbReference>
<dbReference type="AlphaFoldDB" id="A0A1G9J4H3"/>
<dbReference type="InterPro" id="IPR000870">
    <property type="entry name" value="Homoserine_kinase"/>
</dbReference>
<dbReference type="SUPFAM" id="SSF55060">
    <property type="entry name" value="GHMP Kinase, C-terminal domain"/>
    <property type="match status" value="1"/>
</dbReference>
<sequence>MNKTASRSQNCGKEIRNELSAEEDNLGIKVRVPSTSANLGPGFDSLGVALNIDNYVQISPLKGAESGENQIISEVFYADNKKLNIASEEDLIRQTLQQLRRYTDRGLTGARIKQELYCSPAQGLGSSAVAIVGTLKAAVEFFELELSTEEILRLACRIETHPDNVVPATLGGLTVSSYSLEEKDLVWDRVIPHESMQMVVIIPELTSNTKEQRKVIPDKFEMDDVCHNLSRTALLPLAFKSGDYDKLRKIMKDRLHQPYRCSAISGWNEVMAAGYESGAQGIALSGAGPTILAIVRENPKAVGRAMVKAWRREGVESEFTVTEPDEKGCYVIEEE</sequence>
<proteinExistence type="inferred from homology"/>
<gene>
    <name evidence="7" type="primary">thrB</name>
    <name evidence="11" type="ORF">SAMN04488692_103129</name>
</gene>
<evidence type="ECO:0000256" key="3">
    <source>
        <dbReference type="ARBA" id="ARBA00022697"/>
    </source>
</evidence>
<evidence type="ECO:0000256" key="1">
    <source>
        <dbReference type="ARBA" id="ARBA00022605"/>
    </source>
</evidence>
<dbReference type="InterPro" id="IPR020568">
    <property type="entry name" value="Ribosomal_Su5_D2-typ_SF"/>
</dbReference>
<dbReference type="GO" id="GO:0009088">
    <property type="term" value="P:threonine biosynthetic process"/>
    <property type="evidence" value="ECO:0007669"/>
    <property type="project" value="UniProtKB-UniRule"/>
</dbReference>
<keyword evidence="2 7" id="KW-0808">Transferase</keyword>
<keyword evidence="7" id="KW-0963">Cytoplasm</keyword>
<feature type="domain" description="GHMP kinase C-terminal" evidence="10">
    <location>
        <begin position="238"/>
        <end position="310"/>
    </location>
</feature>
<dbReference type="EC" id="2.7.1.39" evidence="7 8"/>
<dbReference type="GO" id="GO:0004413">
    <property type="term" value="F:homoserine kinase activity"/>
    <property type="evidence" value="ECO:0007669"/>
    <property type="project" value="UniProtKB-UniRule"/>
</dbReference>
<evidence type="ECO:0000256" key="2">
    <source>
        <dbReference type="ARBA" id="ARBA00022679"/>
    </source>
</evidence>
<comment type="pathway">
    <text evidence="7">Amino-acid biosynthesis; L-threonine biosynthesis; L-threonine from L-aspartate: step 4/5.</text>
</comment>
<dbReference type="Gene3D" id="3.30.70.890">
    <property type="entry name" value="GHMP kinase, C-terminal domain"/>
    <property type="match status" value="1"/>
</dbReference>
<evidence type="ECO:0000313" key="12">
    <source>
        <dbReference type="Proteomes" id="UP000199476"/>
    </source>
</evidence>
<dbReference type="GO" id="GO:0005737">
    <property type="term" value="C:cytoplasm"/>
    <property type="evidence" value="ECO:0007669"/>
    <property type="project" value="UniProtKB-SubCell"/>
</dbReference>
<comment type="subcellular location">
    <subcellularLocation>
        <location evidence="7">Cytoplasm</location>
    </subcellularLocation>
</comment>
<dbReference type="Pfam" id="PF00288">
    <property type="entry name" value="GHMP_kinases_N"/>
    <property type="match status" value="1"/>
</dbReference>
<evidence type="ECO:0000256" key="5">
    <source>
        <dbReference type="ARBA" id="ARBA00022777"/>
    </source>
</evidence>
<dbReference type="OrthoDB" id="9769912at2"/>
<dbReference type="Pfam" id="PF08544">
    <property type="entry name" value="GHMP_kinases_C"/>
    <property type="match status" value="1"/>
</dbReference>
<feature type="domain" description="GHMP kinase N-terminal" evidence="9">
    <location>
        <begin position="91"/>
        <end position="172"/>
    </location>
</feature>
<comment type="similarity">
    <text evidence="7">Belongs to the GHMP kinase family. Homoserine kinase subfamily.</text>
</comment>
<dbReference type="InterPro" id="IPR014721">
    <property type="entry name" value="Ribsml_uS5_D2-typ_fold_subgr"/>
</dbReference>
<accession>A0A1G9J4H3</accession>
<comment type="caution">
    <text evidence="7">Lacks conserved residue(s) required for the propagation of feature annotation.</text>
</comment>
<dbReference type="RefSeq" id="WP_159429777.1">
    <property type="nucleotide sequence ID" value="NZ_FNGO01000003.1"/>
</dbReference>
<name>A0A1G9J4H3_9FIRM</name>
<organism evidence="11 12">
    <name type="scientific">Halarsenatibacter silvermanii</name>
    <dbReference type="NCBI Taxonomy" id="321763"/>
    <lineage>
        <taxon>Bacteria</taxon>
        <taxon>Bacillati</taxon>
        <taxon>Bacillota</taxon>
        <taxon>Clostridia</taxon>
        <taxon>Halanaerobiales</taxon>
        <taxon>Halarsenatibacteraceae</taxon>
        <taxon>Halarsenatibacter</taxon>
    </lineage>
</organism>
<keyword evidence="5 7" id="KW-0418">Kinase</keyword>
<keyword evidence="1 7" id="KW-0028">Amino-acid biosynthesis</keyword>
<evidence type="ECO:0000313" key="11">
    <source>
        <dbReference type="EMBL" id="SDL32064.1"/>
    </source>
</evidence>
<evidence type="ECO:0000256" key="7">
    <source>
        <dbReference type="HAMAP-Rule" id="MF_00384"/>
    </source>
</evidence>
<comment type="function">
    <text evidence="7">Catalyzes the ATP-dependent phosphorylation of L-homoserine to L-homoserine phosphate.</text>
</comment>
<dbReference type="InterPro" id="IPR006204">
    <property type="entry name" value="GHMP_kinase_N_dom"/>
</dbReference>
<reference evidence="11 12" key="1">
    <citation type="submission" date="2016-10" db="EMBL/GenBank/DDBJ databases">
        <authorList>
            <person name="de Groot N.N."/>
        </authorList>
    </citation>
    <scope>NUCLEOTIDE SEQUENCE [LARGE SCALE GENOMIC DNA]</scope>
    <source>
        <strain evidence="11 12">SLAS-1</strain>
    </source>
</reference>
<dbReference type="EMBL" id="FNGO01000003">
    <property type="protein sequence ID" value="SDL32064.1"/>
    <property type="molecule type" value="Genomic_DNA"/>
</dbReference>
<dbReference type="HAMAP" id="MF_00384">
    <property type="entry name" value="Homoser_kinase"/>
    <property type="match status" value="1"/>
</dbReference>
<dbReference type="SUPFAM" id="SSF54211">
    <property type="entry name" value="Ribosomal protein S5 domain 2-like"/>
    <property type="match status" value="1"/>
</dbReference>
<dbReference type="PRINTS" id="PR00958">
    <property type="entry name" value="HOMSERKINASE"/>
</dbReference>
<evidence type="ECO:0000256" key="6">
    <source>
        <dbReference type="ARBA" id="ARBA00022840"/>
    </source>
</evidence>
<dbReference type="GO" id="GO:0005524">
    <property type="term" value="F:ATP binding"/>
    <property type="evidence" value="ECO:0007669"/>
    <property type="project" value="UniProtKB-UniRule"/>
</dbReference>
<keyword evidence="4 7" id="KW-0547">Nucleotide-binding</keyword>
<dbReference type="NCBIfam" id="TIGR00191">
    <property type="entry name" value="thrB"/>
    <property type="match status" value="1"/>
</dbReference>
<dbReference type="PANTHER" id="PTHR20861">
    <property type="entry name" value="HOMOSERINE/4-DIPHOSPHOCYTIDYL-2-C-METHYL-D-ERYTHRITOL KINASE"/>
    <property type="match status" value="1"/>
</dbReference>
<keyword evidence="3 7" id="KW-0791">Threonine biosynthesis</keyword>
<dbReference type="InterPro" id="IPR013750">
    <property type="entry name" value="GHMP_kinase_C_dom"/>
</dbReference>
<dbReference type="PANTHER" id="PTHR20861:SF1">
    <property type="entry name" value="HOMOSERINE KINASE"/>
    <property type="match status" value="1"/>
</dbReference>
<evidence type="ECO:0000259" key="10">
    <source>
        <dbReference type="Pfam" id="PF08544"/>
    </source>
</evidence>
<dbReference type="Proteomes" id="UP000199476">
    <property type="component" value="Unassembled WGS sequence"/>
</dbReference>
<protein>
    <recommendedName>
        <fullName evidence="7 8">Homoserine kinase</fullName>
        <shortName evidence="7">HK</shortName>
        <shortName evidence="7">HSK</shortName>
        <ecNumber evidence="7 8">2.7.1.39</ecNumber>
    </recommendedName>
</protein>
<dbReference type="PIRSF" id="PIRSF000676">
    <property type="entry name" value="Homoser_kin"/>
    <property type="match status" value="1"/>
</dbReference>
<dbReference type="InterPro" id="IPR036554">
    <property type="entry name" value="GHMP_kinase_C_sf"/>
</dbReference>
<comment type="catalytic activity">
    <reaction evidence="7">
        <text>L-homoserine + ATP = O-phospho-L-homoserine + ADP + H(+)</text>
        <dbReference type="Rhea" id="RHEA:13985"/>
        <dbReference type="ChEBI" id="CHEBI:15378"/>
        <dbReference type="ChEBI" id="CHEBI:30616"/>
        <dbReference type="ChEBI" id="CHEBI:57476"/>
        <dbReference type="ChEBI" id="CHEBI:57590"/>
        <dbReference type="ChEBI" id="CHEBI:456216"/>
        <dbReference type="EC" id="2.7.1.39"/>
    </reaction>
</comment>
<keyword evidence="6 7" id="KW-0067">ATP-binding</keyword>
<keyword evidence="12" id="KW-1185">Reference proteome</keyword>
<dbReference type="STRING" id="321763.SAMN04488692_103129"/>
<evidence type="ECO:0000256" key="8">
    <source>
        <dbReference type="NCBIfam" id="TIGR00191"/>
    </source>
</evidence>